<dbReference type="OMA" id="GQWKWDE"/>
<feature type="transmembrane region" description="Helical" evidence="10">
    <location>
        <begin position="313"/>
        <end position="331"/>
    </location>
</feature>
<feature type="transmembrane region" description="Helical" evidence="10">
    <location>
        <begin position="482"/>
        <end position="503"/>
    </location>
</feature>
<accession>A0A0R3Q1Z1</accession>
<evidence type="ECO:0000313" key="13">
    <source>
        <dbReference type="EMBL" id="VDM64662.1"/>
    </source>
</evidence>
<reference evidence="15" key="1">
    <citation type="submission" date="2017-02" db="UniProtKB">
        <authorList>
            <consortium name="WormBaseParasite"/>
        </authorList>
    </citation>
    <scope>IDENTIFICATION</scope>
</reference>
<dbReference type="OrthoDB" id="5804250at2759"/>
<feature type="transmembrane region" description="Helical" evidence="10">
    <location>
        <begin position="440"/>
        <end position="462"/>
    </location>
</feature>
<evidence type="ECO:0000256" key="5">
    <source>
        <dbReference type="ARBA" id="ARBA00022687"/>
    </source>
</evidence>
<keyword evidence="5" id="KW-0879">Wnt signaling pathway</keyword>
<organism evidence="15">
    <name type="scientific">Angiostrongylus costaricensis</name>
    <name type="common">Nematode worm</name>
    <dbReference type="NCBI Taxonomy" id="334426"/>
    <lineage>
        <taxon>Eukaryota</taxon>
        <taxon>Metazoa</taxon>
        <taxon>Ecdysozoa</taxon>
        <taxon>Nematoda</taxon>
        <taxon>Chromadorea</taxon>
        <taxon>Rhabditida</taxon>
        <taxon>Rhabditina</taxon>
        <taxon>Rhabditomorpha</taxon>
        <taxon>Strongyloidea</taxon>
        <taxon>Metastrongylidae</taxon>
        <taxon>Angiostrongylus</taxon>
    </lineage>
</organism>
<dbReference type="EMBL" id="UYYA01005462">
    <property type="protein sequence ID" value="VDM64662.1"/>
    <property type="molecule type" value="Genomic_DNA"/>
</dbReference>
<keyword evidence="8" id="KW-0333">Golgi apparatus</keyword>
<protein>
    <submittedName>
        <fullName evidence="15">Protein wntless-like protein</fullName>
    </submittedName>
</protein>
<evidence type="ECO:0000256" key="9">
    <source>
        <dbReference type="ARBA" id="ARBA00023136"/>
    </source>
</evidence>
<dbReference type="AlphaFoldDB" id="A0A0R3Q1Z1"/>
<dbReference type="PANTHER" id="PTHR13449:SF2">
    <property type="entry name" value="PROTEIN WNTLESS HOMOLOG"/>
    <property type="match status" value="1"/>
</dbReference>
<feature type="transmembrane region" description="Helical" evidence="10">
    <location>
        <begin position="381"/>
        <end position="406"/>
    </location>
</feature>
<keyword evidence="9 10" id="KW-0472">Membrane</keyword>
<dbReference type="WBParaSite" id="ACOC_0001307601-mRNA-1">
    <property type="protein sequence ID" value="ACOC_0001307601-mRNA-1"/>
    <property type="gene ID" value="ACOC_0001307601"/>
</dbReference>
<dbReference type="InterPro" id="IPR053936">
    <property type="entry name" value="WLS_GOLD"/>
</dbReference>
<comment type="similarity">
    <text evidence="3">Belongs to the wntless family.</text>
</comment>
<gene>
    <name evidence="13" type="ORF">ACOC_LOCUS13077</name>
</gene>
<evidence type="ECO:0000256" key="4">
    <source>
        <dbReference type="ARBA" id="ARBA00022473"/>
    </source>
</evidence>
<feature type="domain" description="Wntless-like transmembrane" evidence="11">
    <location>
        <begin position="234"/>
        <end position="506"/>
    </location>
</feature>
<name>A0A0R3Q1Z1_ANGCS</name>
<keyword evidence="7 10" id="KW-1133">Transmembrane helix</keyword>
<proteinExistence type="inferred from homology"/>
<dbReference type="GO" id="GO:0016055">
    <property type="term" value="P:Wnt signaling pathway"/>
    <property type="evidence" value="ECO:0007669"/>
    <property type="project" value="UniProtKB-KW"/>
</dbReference>
<evidence type="ECO:0000313" key="15">
    <source>
        <dbReference type="WBParaSite" id="ACOC_0001307601-mRNA-1"/>
    </source>
</evidence>
<feature type="transmembrane region" description="Helical" evidence="10">
    <location>
        <begin position="272"/>
        <end position="293"/>
    </location>
</feature>
<dbReference type="STRING" id="334426.A0A0R3Q1Z1"/>
<evidence type="ECO:0000256" key="2">
    <source>
        <dbReference type="ARBA" id="ARBA00004653"/>
    </source>
</evidence>
<evidence type="ECO:0000256" key="1">
    <source>
        <dbReference type="ARBA" id="ARBA00004337"/>
    </source>
</evidence>
<dbReference type="GO" id="GO:0000139">
    <property type="term" value="C:Golgi membrane"/>
    <property type="evidence" value="ECO:0007669"/>
    <property type="project" value="UniProtKB-SubCell"/>
</dbReference>
<keyword evidence="6 10" id="KW-0812">Transmembrane</keyword>
<dbReference type="InterPro" id="IPR009551">
    <property type="entry name" value="Wntless"/>
</dbReference>
<evidence type="ECO:0000256" key="3">
    <source>
        <dbReference type="ARBA" id="ARBA00008148"/>
    </source>
</evidence>
<comment type="subcellular location">
    <subcellularLocation>
        <location evidence="1">Endosome membrane</location>
        <topology evidence="1">Multi-pass membrane protein</topology>
    </subcellularLocation>
    <subcellularLocation>
        <location evidence="2">Golgi apparatus membrane</location>
        <topology evidence="2">Multi-pass membrane protein</topology>
    </subcellularLocation>
</comment>
<dbReference type="GO" id="GO:0017147">
    <property type="term" value="F:Wnt-protein binding"/>
    <property type="evidence" value="ECO:0007669"/>
    <property type="project" value="InterPro"/>
</dbReference>
<evidence type="ECO:0000256" key="10">
    <source>
        <dbReference type="SAM" id="Phobius"/>
    </source>
</evidence>
<evidence type="ECO:0000259" key="11">
    <source>
        <dbReference type="Pfam" id="PF06664"/>
    </source>
</evidence>
<reference evidence="13 14" key="2">
    <citation type="submission" date="2018-11" db="EMBL/GenBank/DDBJ databases">
        <authorList>
            <consortium name="Pathogen Informatics"/>
        </authorList>
    </citation>
    <scope>NUCLEOTIDE SEQUENCE [LARGE SCALE GENOMIC DNA]</scope>
    <source>
        <strain evidence="13 14">Costa Rica</strain>
    </source>
</reference>
<sequence>MSGTVVENLSNRKLFYILTTLLVTQILFFLIGAWCAPVPSSSMEYEMIRCVDQTRGQTSKWFHIRPRRCEIIGDLSSRNPTSFDLREIVFVAQMPHVRGRIQLEYSPWFQFLLGLLQVEVEYSDVFQYVHGALLELEVRMGYRTNNDAPDVWHDLITTNITRTLDCTISPEKSNGHMYDCEVMDLFEMGSNNYPFYLLNIRIPINQSACNVNPKHANCQIGKITNLRVVAIHQNGGFTLVWLWLKTIVFPVVIAALWWYWSRVDKLARKPFLLEKAIIALGISLAILDFPVEWISLVLRVPFMLLLGDIRQGAFYGVLFAFWLIFVGEHLIDDTTRNNIASYRFNLFFIFVASSLLLLYDICERGFQLNNPFYSIWASETGTVIAVVAVFCASNVLYFVFLFGKIWKVWFTIKSKRSAQLYKNCQNRRLKVESIIYRFKFLMLLTLTCAGLTISCYIMKQYGEAQIHSIDPEDSVLTHSTSAFFTGTFGMWNIYVLLLLAMYAPSHKSRAGAEELVDENEGLMGGTYESNAMTTFLKSARD</sequence>
<evidence type="ECO:0000313" key="14">
    <source>
        <dbReference type="Proteomes" id="UP000267027"/>
    </source>
</evidence>
<dbReference type="PANTHER" id="PTHR13449">
    <property type="entry name" value="INTEGRAL MEMBRANE PROTEIN GPR177"/>
    <property type="match status" value="1"/>
</dbReference>
<dbReference type="GO" id="GO:0010008">
    <property type="term" value="C:endosome membrane"/>
    <property type="evidence" value="ECO:0007669"/>
    <property type="project" value="UniProtKB-SubCell"/>
</dbReference>
<evidence type="ECO:0000259" key="12">
    <source>
        <dbReference type="Pfam" id="PF21883"/>
    </source>
</evidence>
<feature type="transmembrane region" description="Helical" evidence="10">
    <location>
        <begin position="343"/>
        <end position="361"/>
    </location>
</feature>
<dbReference type="GO" id="GO:0006886">
    <property type="term" value="P:intracellular protein transport"/>
    <property type="evidence" value="ECO:0007669"/>
    <property type="project" value="TreeGrafter"/>
</dbReference>
<evidence type="ECO:0000256" key="7">
    <source>
        <dbReference type="ARBA" id="ARBA00022989"/>
    </source>
</evidence>
<dbReference type="InterPro" id="IPR047843">
    <property type="entry name" value="WLS-like_TM"/>
</dbReference>
<keyword evidence="4" id="KW-0217">Developmental protein</keyword>
<feature type="domain" description="Wntless GOLD" evidence="12">
    <location>
        <begin position="49"/>
        <end position="233"/>
    </location>
</feature>
<evidence type="ECO:0000256" key="8">
    <source>
        <dbReference type="ARBA" id="ARBA00023034"/>
    </source>
</evidence>
<dbReference type="Pfam" id="PF21883">
    <property type="entry name" value="WLS_GOLD"/>
    <property type="match status" value="1"/>
</dbReference>
<feature type="transmembrane region" description="Helical" evidence="10">
    <location>
        <begin position="14"/>
        <end position="34"/>
    </location>
</feature>
<feature type="transmembrane region" description="Helical" evidence="10">
    <location>
        <begin position="240"/>
        <end position="260"/>
    </location>
</feature>
<keyword evidence="14" id="KW-1185">Reference proteome</keyword>
<evidence type="ECO:0000256" key="6">
    <source>
        <dbReference type="ARBA" id="ARBA00022692"/>
    </source>
</evidence>
<dbReference type="Proteomes" id="UP000267027">
    <property type="component" value="Unassembled WGS sequence"/>
</dbReference>
<dbReference type="GO" id="GO:0061355">
    <property type="term" value="P:Wnt protein secretion"/>
    <property type="evidence" value="ECO:0007669"/>
    <property type="project" value="TreeGrafter"/>
</dbReference>
<dbReference type="Pfam" id="PF06664">
    <property type="entry name" value="WLS-like_TM"/>
    <property type="match status" value="1"/>
</dbReference>